<name>A0ACB7PJ87_9PEZI</name>
<comment type="caution">
    <text evidence="1">The sequence shown here is derived from an EMBL/GenBank/DDBJ whole genome shotgun (WGS) entry which is preliminary data.</text>
</comment>
<gene>
    <name evidence="1" type="ORF">F5144DRAFT_609972</name>
</gene>
<protein>
    <submittedName>
        <fullName evidence="1">Uncharacterized protein</fullName>
    </submittedName>
</protein>
<accession>A0ACB7PJ87</accession>
<evidence type="ECO:0000313" key="2">
    <source>
        <dbReference type="Proteomes" id="UP000724584"/>
    </source>
</evidence>
<organism evidence="1 2">
    <name type="scientific">Chaetomium tenue</name>
    <dbReference type="NCBI Taxonomy" id="1854479"/>
    <lineage>
        <taxon>Eukaryota</taxon>
        <taxon>Fungi</taxon>
        <taxon>Dikarya</taxon>
        <taxon>Ascomycota</taxon>
        <taxon>Pezizomycotina</taxon>
        <taxon>Sordariomycetes</taxon>
        <taxon>Sordariomycetidae</taxon>
        <taxon>Sordariales</taxon>
        <taxon>Chaetomiaceae</taxon>
        <taxon>Chaetomium</taxon>
    </lineage>
</organism>
<proteinExistence type="predicted"/>
<feature type="non-terminal residue" evidence="1">
    <location>
        <position position="1"/>
    </location>
</feature>
<reference evidence="1 2" key="1">
    <citation type="journal article" date="2021" name="Nat. Commun.">
        <title>Genetic determinants of endophytism in the Arabidopsis root mycobiome.</title>
        <authorList>
            <person name="Mesny F."/>
            <person name="Miyauchi S."/>
            <person name="Thiergart T."/>
            <person name="Pickel B."/>
            <person name="Atanasova L."/>
            <person name="Karlsson M."/>
            <person name="Huettel B."/>
            <person name="Barry K.W."/>
            <person name="Haridas S."/>
            <person name="Chen C."/>
            <person name="Bauer D."/>
            <person name="Andreopoulos W."/>
            <person name="Pangilinan J."/>
            <person name="LaButti K."/>
            <person name="Riley R."/>
            <person name="Lipzen A."/>
            <person name="Clum A."/>
            <person name="Drula E."/>
            <person name="Henrissat B."/>
            <person name="Kohler A."/>
            <person name="Grigoriev I.V."/>
            <person name="Martin F.M."/>
            <person name="Hacquard S."/>
        </authorList>
    </citation>
    <scope>NUCLEOTIDE SEQUENCE [LARGE SCALE GENOMIC DNA]</scope>
    <source>
        <strain evidence="1 2">MPI-SDFR-AT-0079</strain>
    </source>
</reference>
<sequence length="77" mass="8635">LNFGVPSIVARPHFRVFHFQDPHSNSTFPPFPALLASSIASFTLIYTPLFLFLFLALDTFIAVHPFSFLNPVVGSQR</sequence>
<dbReference type="EMBL" id="JAGIZQ010000002">
    <property type="protein sequence ID" value="KAH6641108.1"/>
    <property type="molecule type" value="Genomic_DNA"/>
</dbReference>
<keyword evidence="2" id="KW-1185">Reference proteome</keyword>
<evidence type="ECO:0000313" key="1">
    <source>
        <dbReference type="EMBL" id="KAH6641108.1"/>
    </source>
</evidence>
<dbReference type="Proteomes" id="UP000724584">
    <property type="component" value="Unassembled WGS sequence"/>
</dbReference>